<dbReference type="Proteomes" id="UP000057213">
    <property type="component" value="Chromosome"/>
</dbReference>
<dbReference type="PANTHER" id="PTHR42734:SF5">
    <property type="entry name" value="IRON TRANSPORT SYSTEM ATP-BINDING PROTEIN HI_0361-RELATED"/>
    <property type="match status" value="1"/>
</dbReference>
<evidence type="ECO:0000256" key="1">
    <source>
        <dbReference type="ARBA" id="ARBA00005417"/>
    </source>
</evidence>
<dbReference type="STRING" id="1318743.PU02_1298"/>
<dbReference type="AlphaFoldDB" id="A0A0M4M4J8"/>
<evidence type="ECO:0000256" key="6">
    <source>
        <dbReference type="ARBA" id="ARBA00023065"/>
    </source>
</evidence>
<protein>
    <submittedName>
        <fullName evidence="8">Zinc ABC transporter, ATP-binding protein ZnuC</fullName>
    </submittedName>
</protein>
<dbReference type="PATRIC" id="fig|1318743.3.peg.1314"/>
<keyword evidence="4 8" id="KW-0067">ATP-binding</keyword>
<dbReference type="InterPro" id="IPR050153">
    <property type="entry name" value="Metal_Ion_Import_ABC"/>
</dbReference>
<gene>
    <name evidence="8" type="ORF">PU02_1298</name>
</gene>
<keyword evidence="2" id="KW-0813">Transport</keyword>
<evidence type="ECO:0000256" key="3">
    <source>
        <dbReference type="ARBA" id="ARBA00022741"/>
    </source>
</evidence>
<name>A0A0M4M4J8_9HYPH</name>
<keyword evidence="6" id="KW-0406">Ion transport</keyword>
<dbReference type="SMART" id="SM00382">
    <property type="entry name" value="AAA"/>
    <property type="match status" value="1"/>
</dbReference>
<organism evidence="8 9">
    <name type="scientific">Bartonella ancashensis</name>
    <dbReference type="NCBI Taxonomy" id="1318743"/>
    <lineage>
        <taxon>Bacteria</taxon>
        <taxon>Pseudomonadati</taxon>
        <taxon>Pseudomonadota</taxon>
        <taxon>Alphaproteobacteria</taxon>
        <taxon>Hyphomicrobiales</taxon>
        <taxon>Bartonellaceae</taxon>
        <taxon>Bartonella</taxon>
    </lineage>
</organism>
<evidence type="ECO:0000313" key="9">
    <source>
        <dbReference type="Proteomes" id="UP000057213"/>
    </source>
</evidence>
<keyword evidence="5" id="KW-0864">Zinc transport</keyword>
<dbReference type="InterPro" id="IPR027417">
    <property type="entry name" value="P-loop_NTPase"/>
</dbReference>
<dbReference type="GO" id="GO:0016887">
    <property type="term" value="F:ATP hydrolysis activity"/>
    <property type="evidence" value="ECO:0007669"/>
    <property type="project" value="InterPro"/>
</dbReference>
<evidence type="ECO:0000313" key="8">
    <source>
        <dbReference type="EMBL" id="ALE04112.1"/>
    </source>
</evidence>
<dbReference type="SUPFAM" id="SSF52540">
    <property type="entry name" value="P-loop containing nucleoside triphosphate hydrolases"/>
    <property type="match status" value="1"/>
</dbReference>
<dbReference type="EMBL" id="CP010401">
    <property type="protein sequence ID" value="ALE04112.1"/>
    <property type="molecule type" value="Genomic_DNA"/>
</dbReference>
<dbReference type="GO" id="GO:0005524">
    <property type="term" value="F:ATP binding"/>
    <property type="evidence" value="ECO:0007669"/>
    <property type="project" value="UniProtKB-KW"/>
</dbReference>
<feature type="domain" description="ABC transporter" evidence="7">
    <location>
        <begin position="7"/>
        <end position="232"/>
    </location>
</feature>
<evidence type="ECO:0000259" key="7">
    <source>
        <dbReference type="PROSITE" id="PS50893"/>
    </source>
</evidence>
<dbReference type="PANTHER" id="PTHR42734">
    <property type="entry name" value="METAL TRANSPORT SYSTEM ATP-BINDING PROTEIN TM_0124-RELATED"/>
    <property type="match status" value="1"/>
</dbReference>
<keyword evidence="9" id="KW-1185">Reference proteome</keyword>
<reference evidence="8 9" key="1">
    <citation type="journal article" date="2015" name="Genome Announc.">
        <title>Complete Genome Sequence of Bartonella ancashensis Strain 20.00, Isolated from the Blood of a Patient with Verruga Peruana.</title>
        <authorList>
            <person name="Hang J."/>
            <person name="Mullins K.E."/>
            <person name="Clifford R.J."/>
            <person name="Onmus-Leone F."/>
            <person name="Yang Y."/>
            <person name="Jiang J."/>
            <person name="Leguia M."/>
            <person name="Kasper M.R."/>
            <person name="Maguina C."/>
            <person name="Lesho E.P."/>
            <person name="Jarman R.G."/>
            <person name="Richards A.L."/>
            <person name="Blazes D."/>
        </authorList>
    </citation>
    <scope>NUCLEOTIDE SEQUENCE [LARGE SCALE GENOMIC DNA]</scope>
    <source>
        <strain evidence="8 9">20.00</strain>
    </source>
</reference>
<dbReference type="PROSITE" id="PS50893">
    <property type="entry name" value="ABC_TRANSPORTER_2"/>
    <property type="match status" value="1"/>
</dbReference>
<keyword evidence="5" id="KW-0862">Zinc</keyword>
<dbReference type="KEGG" id="banc:PU02_1298"/>
<keyword evidence="3" id="KW-0547">Nucleotide-binding</keyword>
<evidence type="ECO:0000256" key="2">
    <source>
        <dbReference type="ARBA" id="ARBA00022448"/>
    </source>
</evidence>
<comment type="similarity">
    <text evidence="1">Belongs to the ABC transporter superfamily.</text>
</comment>
<proteinExistence type="inferred from homology"/>
<sequence>MACSMNLHVDNITLGYTNRKIVKNFSAVITAGSSVAIIGDNGAGKSTFLKAIAGLIKPISGTITKSTKSRIAYLAQQCDIDRTFPINVEELVKTGLWFFCGLLKNQAPYQSKIHNALETVGLSALKKSSLDKLSNGQLQRALFARIIVQNSDIILLDEPFNGIDLNTQKDLLSLIAHWQRQGRTILTALHDPLIVQKHFPKIIQIDKQHASYEETTPLLEMDDHNTTPPFMSNLFPIKQQKNYFKTNFSRQTGL</sequence>
<dbReference type="InterPro" id="IPR003593">
    <property type="entry name" value="AAA+_ATPase"/>
</dbReference>
<evidence type="ECO:0000256" key="5">
    <source>
        <dbReference type="ARBA" id="ARBA00022906"/>
    </source>
</evidence>
<dbReference type="CDD" id="cd03235">
    <property type="entry name" value="ABC_Metallic_Cations"/>
    <property type="match status" value="1"/>
</dbReference>
<dbReference type="InterPro" id="IPR003439">
    <property type="entry name" value="ABC_transporter-like_ATP-bd"/>
</dbReference>
<dbReference type="Gene3D" id="3.40.50.300">
    <property type="entry name" value="P-loop containing nucleotide triphosphate hydrolases"/>
    <property type="match status" value="1"/>
</dbReference>
<dbReference type="GO" id="GO:0006829">
    <property type="term" value="P:zinc ion transport"/>
    <property type="evidence" value="ECO:0007669"/>
    <property type="project" value="UniProtKB-KW"/>
</dbReference>
<evidence type="ECO:0000256" key="4">
    <source>
        <dbReference type="ARBA" id="ARBA00022840"/>
    </source>
</evidence>
<accession>A0A0M4M4J8</accession>
<dbReference type="Pfam" id="PF00005">
    <property type="entry name" value="ABC_tran"/>
    <property type="match status" value="1"/>
</dbReference>